<evidence type="ECO:0000313" key="3">
    <source>
        <dbReference type="EMBL" id="PVH67007.1"/>
    </source>
</evidence>
<keyword evidence="2" id="KW-1133">Transmembrane helix</keyword>
<dbReference type="AlphaFoldDB" id="A0A2T8KXU6"/>
<dbReference type="Proteomes" id="UP000243499">
    <property type="component" value="Chromosome 1"/>
</dbReference>
<reference evidence="3" key="1">
    <citation type="submission" date="2018-04" db="EMBL/GenBank/DDBJ databases">
        <title>WGS assembly of Panicum hallii.</title>
        <authorList>
            <person name="Lovell J."/>
            <person name="Jenkins J."/>
            <person name="Lowry D."/>
            <person name="Mamidi S."/>
            <person name="Sreedasyam A."/>
            <person name="Weng X."/>
            <person name="Barry K."/>
            <person name="Bonette J."/>
            <person name="Campitelli B."/>
            <person name="Daum C."/>
            <person name="Gordon S."/>
            <person name="Gould B."/>
            <person name="Lipzen A."/>
            <person name="Macqueen A."/>
            <person name="Palacio-Mejia J."/>
            <person name="Plott C."/>
            <person name="Shakirov E."/>
            <person name="Shu S."/>
            <person name="Yoshinaga Y."/>
            <person name="Zane M."/>
            <person name="Rokhsar D."/>
            <person name="Grimwood J."/>
            <person name="Schmutz J."/>
            <person name="Juenger T."/>
        </authorList>
    </citation>
    <scope>NUCLEOTIDE SEQUENCE [LARGE SCALE GENOMIC DNA]</scope>
    <source>
        <strain evidence="3">FIL2</strain>
    </source>
</reference>
<accession>A0A2T8KXU6</accession>
<evidence type="ECO:0000256" key="1">
    <source>
        <dbReference type="SAM" id="MobiDB-lite"/>
    </source>
</evidence>
<name>A0A2T8KXU6_9POAL</name>
<dbReference type="EMBL" id="CM008046">
    <property type="protein sequence ID" value="PVH67007.1"/>
    <property type="molecule type" value="Genomic_DNA"/>
</dbReference>
<organism evidence="3">
    <name type="scientific">Panicum hallii</name>
    <dbReference type="NCBI Taxonomy" id="206008"/>
    <lineage>
        <taxon>Eukaryota</taxon>
        <taxon>Viridiplantae</taxon>
        <taxon>Streptophyta</taxon>
        <taxon>Embryophyta</taxon>
        <taxon>Tracheophyta</taxon>
        <taxon>Spermatophyta</taxon>
        <taxon>Magnoliopsida</taxon>
        <taxon>Liliopsida</taxon>
        <taxon>Poales</taxon>
        <taxon>Poaceae</taxon>
        <taxon>PACMAD clade</taxon>
        <taxon>Panicoideae</taxon>
        <taxon>Panicodae</taxon>
        <taxon>Paniceae</taxon>
        <taxon>Panicinae</taxon>
        <taxon>Panicum</taxon>
        <taxon>Panicum sect. Panicum</taxon>
    </lineage>
</organism>
<sequence>MGGRGTASDPAWGGRGKEQTARIAARTPRPCGALRFHQPMPIHCAPLLRHCHRPSTLVSSGTERRGPSGLAQGGVPRGQKRRFLLPERPGRVFIDVCSVGACNICCSALILCSLLLFAATGVIFCQL</sequence>
<dbReference type="Gramene" id="PVH67007">
    <property type="protein sequence ID" value="PVH67007"/>
    <property type="gene ID" value="PAHAL_1G407900"/>
</dbReference>
<keyword evidence="2" id="KW-0812">Transmembrane</keyword>
<feature type="region of interest" description="Disordered" evidence="1">
    <location>
        <begin position="57"/>
        <end position="77"/>
    </location>
</feature>
<protein>
    <submittedName>
        <fullName evidence="3">Uncharacterized protein</fullName>
    </submittedName>
</protein>
<gene>
    <name evidence="3" type="ORF">PAHAL_1G407900</name>
</gene>
<proteinExistence type="predicted"/>
<keyword evidence="2" id="KW-0472">Membrane</keyword>
<evidence type="ECO:0000256" key="2">
    <source>
        <dbReference type="SAM" id="Phobius"/>
    </source>
</evidence>
<feature type="transmembrane region" description="Helical" evidence="2">
    <location>
        <begin position="92"/>
        <end position="124"/>
    </location>
</feature>
<feature type="region of interest" description="Disordered" evidence="1">
    <location>
        <begin position="1"/>
        <end position="22"/>
    </location>
</feature>